<dbReference type="Proteomes" id="UP001210211">
    <property type="component" value="Unassembled WGS sequence"/>
</dbReference>
<dbReference type="GO" id="GO:0005524">
    <property type="term" value="F:ATP binding"/>
    <property type="evidence" value="ECO:0007669"/>
    <property type="project" value="UniProtKB-KW"/>
</dbReference>
<evidence type="ECO:0000256" key="1">
    <source>
        <dbReference type="ARBA" id="ARBA00012552"/>
    </source>
</evidence>
<protein>
    <recommendedName>
        <fullName evidence="1">RNA helicase</fullName>
        <ecNumber evidence="1">3.6.4.13</ecNumber>
    </recommendedName>
</protein>
<dbReference type="InterPro" id="IPR014001">
    <property type="entry name" value="Helicase_ATP-bd"/>
</dbReference>
<dbReference type="SUPFAM" id="SSF52540">
    <property type="entry name" value="P-loop containing nucleoside triphosphate hydrolases"/>
    <property type="match status" value="1"/>
</dbReference>
<dbReference type="InterPro" id="IPR011545">
    <property type="entry name" value="DEAD/DEAH_box_helicase_dom"/>
</dbReference>
<proteinExistence type="predicted"/>
<dbReference type="InterPro" id="IPR044742">
    <property type="entry name" value="DEAD/DEAH_RhlB"/>
</dbReference>
<feature type="compositionally biased region" description="Acidic residues" evidence="8">
    <location>
        <begin position="289"/>
        <end position="303"/>
    </location>
</feature>
<dbReference type="EMBL" id="JAMRDG010000001">
    <property type="protein sequence ID" value="KAJ3707555.1"/>
    <property type="molecule type" value="Genomic_DNA"/>
</dbReference>
<sequence>MLQHLRLAPRLHNLHPRLSSSLPFSTKYLLILPNSSSPSTHRPIHTSSSRGIVRFRRAFCTAAVEQAKAHTGEEGSFFADDGVSWKSLGISDRIARALADTGLKQPSLVQAACIPHILRGKDVIVAAETGSGKTHGYLVPLINKLGVVSAPLEDELSGDTVENHETVLVLCPNVMLCDQVVGMANSLLDQSGKPLLKVAAVCGQKGWPIFQPDVLVSTPGALLNYLFEYDREKRKREKFLRQVKFVVFDEADMLLCGSFQNQVIRLIHMLRFDEKLLSRMSSSTKEPMTDETNDHEPDENLDAGLSEADDCYEEETENEEFSECSKTEQENLNGTRVRRDWRRVREIYKRSKQYVFVAATLPQSGKKTAGGVLKRMFPEATWVSGAHLHRHNPRLEQRWIELTTDTQVDALLDAVRYSYSNDDLTRTMVFTNTVESANSVADILERVGIRCMLYHSDSSMEERAVNLCTFRDSGGVLVCTDAAARGLDIPNVCHVIQAKFSTSAVDFLHRVGRTARAGQAGVVTSLYTRSNRDLVNAVRQAEETNQPVEKAFSRKRSFRNKLKKRGMSLALLFVIVIIL</sequence>
<evidence type="ECO:0000256" key="5">
    <source>
        <dbReference type="ARBA" id="ARBA00022840"/>
    </source>
</evidence>
<reference evidence="12 13" key="1">
    <citation type="journal article" date="2022" name="Cell">
        <title>Repeat-based holocentromeres influence genome architecture and karyotype evolution.</title>
        <authorList>
            <person name="Hofstatter P.G."/>
            <person name="Thangavel G."/>
            <person name="Lux T."/>
            <person name="Neumann P."/>
            <person name="Vondrak T."/>
            <person name="Novak P."/>
            <person name="Zhang M."/>
            <person name="Costa L."/>
            <person name="Castellani M."/>
            <person name="Scott A."/>
            <person name="Toegelov H."/>
            <person name="Fuchs J."/>
            <person name="Mata-Sucre Y."/>
            <person name="Dias Y."/>
            <person name="Vanzela A.L.L."/>
            <person name="Huettel B."/>
            <person name="Almeida C.C.S."/>
            <person name="Simkova H."/>
            <person name="Souza G."/>
            <person name="Pedrosa-Harand A."/>
            <person name="Macas J."/>
            <person name="Mayer K.F.X."/>
            <person name="Houben A."/>
            <person name="Marques A."/>
        </authorList>
    </citation>
    <scope>NUCLEOTIDE SEQUENCE [LARGE SCALE GENOMIC DNA]</scope>
    <source>
        <strain evidence="12">RhyTen1mFocal</strain>
    </source>
</reference>
<dbReference type="Gene3D" id="3.40.50.300">
    <property type="entry name" value="P-loop containing nucleotide triphosphate hydrolases"/>
    <property type="match status" value="2"/>
</dbReference>
<feature type="short sequence motif" description="Q motif" evidence="7">
    <location>
        <begin position="83"/>
        <end position="111"/>
    </location>
</feature>
<feature type="domain" description="DEAD-box RNA helicase Q" evidence="11">
    <location>
        <begin position="83"/>
        <end position="111"/>
    </location>
</feature>
<dbReference type="EC" id="3.6.4.13" evidence="1"/>
<dbReference type="AlphaFoldDB" id="A0AAD6A0T7"/>
<accession>A0AAD6A0T7</accession>
<evidence type="ECO:0000313" key="13">
    <source>
        <dbReference type="Proteomes" id="UP001210211"/>
    </source>
</evidence>
<evidence type="ECO:0000259" key="9">
    <source>
        <dbReference type="PROSITE" id="PS51192"/>
    </source>
</evidence>
<dbReference type="Pfam" id="PF00270">
    <property type="entry name" value="DEAD"/>
    <property type="match status" value="1"/>
</dbReference>
<keyword evidence="13" id="KW-1185">Reference proteome</keyword>
<gene>
    <name evidence="12" type="ORF">LUZ61_011260</name>
</gene>
<evidence type="ECO:0000259" key="10">
    <source>
        <dbReference type="PROSITE" id="PS51194"/>
    </source>
</evidence>
<dbReference type="GO" id="GO:0016787">
    <property type="term" value="F:hydrolase activity"/>
    <property type="evidence" value="ECO:0007669"/>
    <property type="project" value="UniProtKB-KW"/>
</dbReference>
<dbReference type="PANTHER" id="PTHR47958">
    <property type="entry name" value="ATP-DEPENDENT RNA HELICASE DBP3"/>
    <property type="match status" value="1"/>
</dbReference>
<dbReference type="CDD" id="cd00268">
    <property type="entry name" value="DEADc"/>
    <property type="match status" value="1"/>
</dbReference>
<evidence type="ECO:0000256" key="3">
    <source>
        <dbReference type="ARBA" id="ARBA00022801"/>
    </source>
</evidence>
<evidence type="ECO:0000256" key="6">
    <source>
        <dbReference type="ARBA" id="ARBA00022884"/>
    </source>
</evidence>
<name>A0AAD6A0T7_9POAL</name>
<dbReference type="GO" id="GO:0003724">
    <property type="term" value="F:RNA helicase activity"/>
    <property type="evidence" value="ECO:0007669"/>
    <property type="project" value="UniProtKB-EC"/>
</dbReference>
<dbReference type="SMART" id="SM00490">
    <property type="entry name" value="HELICc"/>
    <property type="match status" value="1"/>
</dbReference>
<feature type="domain" description="Helicase C-terminal" evidence="10">
    <location>
        <begin position="407"/>
        <end position="566"/>
    </location>
</feature>
<feature type="domain" description="Helicase ATP-binding" evidence="9">
    <location>
        <begin position="114"/>
        <end position="379"/>
    </location>
</feature>
<keyword evidence="6" id="KW-0694">RNA-binding</keyword>
<dbReference type="Pfam" id="PF00271">
    <property type="entry name" value="Helicase_C"/>
    <property type="match status" value="1"/>
</dbReference>
<evidence type="ECO:0000256" key="8">
    <source>
        <dbReference type="SAM" id="MobiDB-lite"/>
    </source>
</evidence>
<evidence type="ECO:0000256" key="2">
    <source>
        <dbReference type="ARBA" id="ARBA00022741"/>
    </source>
</evidence>
<dbReference type="PROSITE" id="PS51194">
    <property type="entry name" value="HELICASE_CTER"/>
    <property type="match status" value="1"/>
</dbReference>
<comment type="caution">
    <text evidence="12">The sequence shown here is derived from an EMBL/GenBank/DDBJ whole genome shotgun (WGS) entry which is preliminary data.</text>
</comment>
<organism evidence="12 13">
    <name type="scientific">Rhynchospora tenuis</name>
    <dbReference type="NCBI Taxonomy" id="198213"/>
    <lineage>
        <taxon>Eukaryota</taxon>
        <taxon>Viridiplantae</taxon>
        <taxon>Streptophyta</taxon>
        <taxon>Embryophyta</taxon>
        <taxon>Tracheophyta</taxon>
        <taxon>Spermatophyta</taxon>
        <taxon>Magnoliopsida</taxon>
        <taxon>Liliopsida</taxon>
        <taxon>Poales</taxon>
        <taxon>Cyperaceae</taxon>
        <taxon>Cyperoideae</taxon>
        <taxon>Rhynchosporeae</taxon>
        <taxon>Rhynchospora</taxon>
    </lineage>
</organism>
<evidence type="ECO:0000313" key="12">
    <source>
        <dbReference type="EMBL" id="KAJ3707555.1"/>
    </source>
</evidence>
<dbReference type="PROSITE" id="PS51192">
    <property type="entry name" value="HELICASE_ATP_BIND_1"/>
    <property type="match status" value="1"/>
</dbReference>
<dbReference type="SMART" id="SM00487">
    <property type="entry name" value="DEXDc"/>
    <property type="match status" value="1"/>
</dbReference>
<keyword evidence="5" id="KW-0067">ATP-binding</keyword>
<feature type="region of interest" description="Disordered" evidence="8">
    <location>
        <begin position="281"/>
        <end position="303"/>
    </location>
</feature>
<evidence type="ECO:0000256" key="7">
    <source>
        <dbReference type="PROSITE-ProRule" id="PRU00552"/>
    </source>
</evidence>
<dbReference type="InterPro" id="IPR027417">
    <property type="entry name" value="P-loop_NTPase"/>
</dbReference>
<dbReference type="GO" id="GO:0003723">
    <property type="term" value="F:RNA binding"/>
    <property type="evidence" value="ECO:0007669"/>
    <property type="project" value="UniProtKB-KW"/>
</dbReference>
<evidence type="ECO:0000259" key="11">
    <source>
        <dbReference type="PROSITE" id="PS51195"/>
    </source>
</evidence>
<keyword evidence="4" id="KW-0347">Helicase</keyword>
<keyword evidence="3" id="KW-0378">Hydrolase</keyword>
<dbReference type="InterPro" id="IPR014014">
    <property type="entry name" value="RNA_helicase_DEAD_Q_motif"/>
</dbReference>
<dbReference type="InterPro" id="IPR001650">
    <property type="entry name" value="Helicase_C-like"/>
</dbReference>
<evidence type="ECO:0000256" key="4">
    <source>
        <dbReference type="ARBA" id="ARBA00022806"/>
    </source>
</evidence>
<keyword evidence="2" id="KW-0547">Nucleotide-binding</keyword>
<dbReference type="CDD" id="cd18787">
    <property type="entry name" value="SF2_C_DEAD"/>
    <property type="match status" value="1"/>
</dbReference>
<dbReference type="PROSITE" id="PS51195">
    <property type="entry name" value="Q_MOTIF"/>
    <property type="match status" value="1"/>
</dbReference>